<dbReference type="NCBIfam" id="TIGR01331">
    <property type="entry name" value="bisphos_cysQ"/>
    <property type="match status" value="1"/>
</dbReference>
<organism evidence="9 10">
    <name type="scientific">Gluconacetobacter liquefaciens</name>
    <name type="common">Acetobacter liquefaciens</name>
    <dbReference type="NCBI Taxonomy" id="89584"/>
    <lineage>
        <taxon>Bacteria</taxon>
        <taxon>Pseudomonadati</taxon>
        <taxon>Pseudomonadota</taxon>
        <taxon>Alphaproteobacteria</taxon>
        <taxon>Acetobacterales</taxon>
        <taxon>Acetobacteraceae</taxon>
        <taxon>Gluconacetobacter</taxon>
    </lineage>
</organism>
<comment type="cofactor">
    <cofactor evidence="6 7">
        <name>Mg(2+)</name>
        <dbReference type="ChEBI" id="CHEBI:18420"/>
    </cofactor>
</comment>
<reference evidence="8 11" key="2">
    <citation type="submission" date="2020-04" db="EMBL/GenBank/DDBJ databases">
        <title>Description of novel Gluconacetobacter.</title>
        <authorList>
            <person name="Sombolestani A."/>
        </authorList>
    </citation>
    <scope>NUCLEOTIDE SEQUENCE [LARGE SCALE GENOMIC DNA]</scope>
    <source>
        <strain evidence="8 11">LMG 1382</strain>
    </source>
</reference>
<comment type="similarity">
    <text evidence="1 6">Belongs to the inositol monophosphatase superfamily. CysQ family.</text>
</comment>
<feature type="binding site" evidence="7">
    <location>
        <position position="97"/>
    </location>
    <ligand>
        <name>Mg(2+)</name>
        <dbReference type="ChEBI" id="CHEBI:18420"/>
        <label>1</label>
        <note>catalytic</note>
    </ligand>
</feature>
<feature type="binding site" evidence="7">
    <location>
        <position position="96"/>
    </location>
    <ligand>
        <name>Mg(2+)</name>
        <dbReference type="ChEBI" id="CHEBI:18420"/>
        <label>1</label>
        <note>catalytic</note>
    </ligand>
</feature>
<dbReference type="CDD" id="cd01638">
    <property type="entry name" value="CysQ"/>
    <property type="match status" value="1"/>
</dbReference>
<feature type="binding site" evidence="6 7">
    <location>
        <position position="220"/>
    </location>
    <ligand>
        <name>Mg(2+)</name>
        <dbReference type="ChEBI" id="CHEBI:18420"/>
        <label>2</label>
    </ligand>
</feature>
<dbReference type="EC" id="3.1.3.7" evidence="6"/>
<comment type="function">
    <text evidence="6">Converts adenosine-3',5'-bisphosphate (PAP) to AMP.</text>
</comment>
<keyword evidence="2 6" id="KW-1003">Cell membrane</keyword>
<dbReference type="PRINTS" id="PR00377">
    <property type="entry name" value="IMPHPHTASES"/>
</dbReference>
<proteinExistence type="inferred from homology"/>
<feature type="binding site" evidence="6">
    <location>
        <position position="94"/>
    </location>
    <ligand>
        <name>Mg(2+)</name>
        <dbReference type="ChEBI" id="CHEBI:18420"/>
        <label>1</label>
    </ligand>
</feature>
<feature type="binding site" evidence="7">
    <location>
        <position position="75"/>
    </location>
    <ligand>
        <name>Mg(2+)</name>
        <dbReference type="ChEBI" id="CHEBI:18420"/>
        <label>1</label>
        <note>catalytic</note>
    </ligand>
</feature>
<feature type="binding site" evidence="6">
    <location>
        <position position="96"/>
    </location>
    <ligand>
        <name>Mg(2+)</name>
        <dbReference type="ChEBI" id="CHEBI:18420"/>
        <label>1</label>
    </ligand>
</feature>
<name>A0A370G775_GLULI</name>
<evidence type="ECO:0000313" key="10">
    <source>
        <dbReference type="Proteomes" id="UP000254958"/>
    </source>
</evidence>
<sequence length="266" mass="28164">MNRSSLLHPGDDMLLDLATRLADEAAELIRVIRARGFETVTKSDSSPVTEADHAAEAHILAGLRALAPAIPVIAEEEAAAGVRVEAGHIFWLVDPLDGTREFAAGRDDFTVNIGLVRDGRAVLGAVALPAYHQLYAGHVATGARRIDADGTHAIHARAVPPEGLTVLASRHYADDPRLASFLGGRRIAHLGNIGSAAKFIRVAEGAADLYPRLGTTMEWDTAAPQVIVEAAGGSVTVMDGEPLRYGKPAWRNPHFICAGKREPSGA</sequence>
<dbReference type="InterPro" id="IPR006240">
    <property type="entry name" value="CysQ"/>
</dbReference>
<reference evidence="9 10" key="1">
    <citation type="submission" date="2018-07" db="EMBL/GenBank/DDBJ databases">
        <title>Genomic Encyclopedia of Type Strains, Phase IV (KMG-IV): sequencing the most valuable type-strain genomes for metagenomic binning, comparative biology and taxonomic classification.</title>
        <authorList>
            <person name="Goeker M."/>
        </authorList>
    </citation>
    <scope>NUCLEOTIDE SEQUENCE [LARGE SCALE GENOMIC DNA]</scope>
    <source>
        <strain evidence="9 10">DSM 5603</strain>
    </source>
</reference>
<dbReference type="SUPFAM" id="SSF56655">
    <property type="entry name" value="Carbohydrate phosphatase"/>
    <property type="match status" value="1"/>
</dbReference>
<dbReference type="Gene3D" id="3.30.540.10">
    <property type="entry name" value="Fructose-1,6-Bisphosphatase, subunit A, domain 1"/>
    <property type="match status" value="1"/>
</dbReference>
<feature type="binding site" evidence="6">
    <location>
        <position position="97"/>
    </location>
    <ligand>
        <name>Mg(2+)</name>
        <dbReference type="ChEBI" id="CHEBI:18420"/>
        <label>2</label>
    </ligand>
</feature>
<keyword evidence="4 6" id="KW-0378">Hydrolase</keyword>
<keyword evidence="3 6" id="KW-0997">Cell inner membrane</keyword>
<feature type="binding site" evidence="6">
    <location>
        <position position="94"/>
    </location>
    <ligand>
        <name>Mg(2+)</name>
        <dbReference type="ChEBI" id="CHEBI:18420"/>
        <label>2</label>
    </ligand>
</feature>
<dbReference type="GO" id="GO:0000103">
    <property type="term" value="P:sulfate assimilation"/>
    <property type="evidence" value="ECO:0007669"/>
    <property type="project" value="TreeGrafter"/>
</dbReference>
<evidence type="ECO:0000313" key="8">
    <source>
        <dbReference type="EMBL" id="MBB2185841.1"/>
    </source>
</evidence>
<evidence type="ECO:0000256" key="3">
    <source>
        <dbReference type="ARBA" id="ARBA00022519"/>
    </source>
</evidence>
<dbReference type="EMBL" id="JABEQI010000002">
    <property type="protein sequence ID" value="MBB2185841.1"/>
    <property type="molecule type" value="Genomic_DNA"/>
</dbReference>
<dbReference type="GO" id="GO:0000287">
    <property type="term" value="F:magnesium ion binding"/>
    <property type="evidence" value="ECO:0007669"/>
    <property type="project" value="UniProtKB-UniRule"/>
</dbReference>
<protein>
    <recommendedName>
        <fullName evidence="6">3'(2'),5'-bisphosphate nucleotidase CysQ</fullName>
        <ecNumber evidence="6">3.1.3.7</ecNumber>
    </recommendedName>
    <alternativeName>
        <fullName evidence="6">3'(2'),5-bisphosphonucleoside 3'(2')-phosphohydrolase</fullName>
    </alternativeName>
    <alternativeName>
        <fullName evidence="6">3'-phosphoadenosine 5'-phosphate phosphatase</fullName>
        <shortName evidence="6">PAP phosphatase</shortName>
    </alternativeName>
</protein>
<feature type="binding site" evidence="6">
    <location>
        <position position="220"/>
    </location>
    <ligand>
        <name>substrate</name>
    </ligand>
</feature>
<comment type="caution">
    <text evidence="9">The sequence shown here is derived from an EMBL/GenBank/DDBJ whole genome shotgun (WGS) entry which is preliminary data.</text>
</comment>
<keyword evidence="6 7" id="KW-0460">Magnesium</keyword>
<evidence type="ECO:0000256" key="6">
    <source>
        <dbReference type="HAMAP-Rule" id="MF_02095"/>
    </source>
</evidence>
<evidence type="ECO:0000256" key="1">
    <source>
        <dbReference type="ARBA" id="ARBA00005289"/>
    </source>
</evidence>
<dbReference type="GO" id="GO:0005886">
    <property type="term" value="C:plasma membrane"/>
    <property type="evidence" value="ECO:0007669"/>
    <property type="project" value="UniProtKB-SubCell"/>
</dbReference>
<keyword evidence="10" id="KW-1185">Reference proteome</keyword>
<dbReference type="Proteomes" id="UP000562982">
    <property type="component" value="Unassembled WGS sequence"/>
</dbReference>
<dbReference type="RefSeq" id="WP_114726498.1">
    <property type="nucleotide sequence ID" value="NZ_BJMI01000001.1"/>
</dbReference>
<dbReference type="OrthoDB" id="9785695at2"/>
<dbReference type="Proteomes" id="UP000254958">
    <property type="component" value="Unassembled WGS sequence"/>
</dbReference>
<comment type="catalytic activity">
    <reaction evidence="6">
        <text>adenosine 3',5'-bisphosphate + H2O = AMP + phosphate</text>
        <dbReference type="Rhea" id="RHEA:10040"/>
        <dbReference type="ChEBI" id="CHEBI:15377"/>
        <dbReference type="ChEBI" id="CHEBI:43474"/>
        <dbReference type="ChEBI" id="CHEBI:58343"/>
        <dbReference type="ChEBI" id="CHEBI:456215"/>
        <dbReference type="EC" id="3.1.3.7"/>
    </reaction>
</comment>
<evidence type="ECO:0000256" key="2">
    <source>
        <dbReference type="ARBA" id="ARBA00022475"/>
    </source>
</evidence>
<dbReference type="GO" id="GO:0050427">
    <property type="term" value="P:3'-phosphoadenosine 5'-phosphosulfate metabolic process"/>
    <property type="evidence" value="ECO:0007669"/>
    <property type="project" value="TreeGrafter"/>
</dbReference>
<evidence type="ECO:0000256" key="7">
    <source>
        <dbReference type="PIRSR" id="PIRSR600760-2"/>
    </source>
</evidence>
<feature type="binding site" evidence="6">
    <location>
        <position position="75"/>
    </location>
    <ligand>
        <name>substrate</name>
    </ligand>
</feature>
<evidence type="ECO:0000313" key="11">
    <source>
        <dbReference type="Proteomes" id="UP000562982"/>
    </source>
</evidence>
<feature type="binding site" evidence="7">
    <location>
        <position position="94"/>
    </location>
    <ligand>
        <name>Mg(2+)</name>
        <dbReference type="ChEBI" id="CHEBI:18420"/>
        <label>1</label>
        <note>catalytic</note>
    </ligand>
</feature>
<gene>
    <name evidence="6 8" type="primary">cysQ</name>
    <name evidence="9" type="ORF">C7453_102446</name>
    <name evidence="8" type="ORF">HLH32_05495</name>
</gene>
<evidence type="ECO:0000256" key="5">
    <source>
        <dbReference type="ARBA" id="ARBA00023136"/>
    </source>
</evidence>
<dbReference type="InterPro" id="IPR000760">
    <property type="entry name" value="Inositol_monophosphatase-like"/>
</dbReference>
<dbReference type="PROSITE" id="PS00630">
    <property type="entry name" value="IMP_2"/>
    <property type="match status" value="1"/>
</dbReference>
<dbReference type="PANTHER" id="PTHR43028">
    <property type="entry name" value="3'(2'),5'-BISPHOSPHATE NUCLEOTIDASE 1"/>
    <property type="match status" value="1"/>
</dbReference>
<dbReference type="HAMAP" id="MF_02095">
    <property type="entry name" value="CysQ"/>
    <property type="match status" value="1"/>
</dbReference>
<feature type="binding site" evidence="6">
    <location>
        <position position="75"/>
    </location>
    <ligand>
        <name>Mg(2+)</name>
        <dbReference type="ChEBI" id="CHEBI:18420"/>
        <label>1</label>
    </ligand>
</feature>
<keyword evidence="6 7" id="KW-0479">Metal-binding</keyword>
<dbReference type="InterPro" id="IPR050725">
    <property type="entry name" value="CysQ/Inositol_MonoPase"/>
</dbReference>
<evidence type="ECO:0000256" key="4">
    <source>
        <dbReference type="ARBA" id="ARBA00022801"/>
    </source>
</evidence>
<keyword evidence="5 6" id="KW-0472">Membrane</keyword>
<dbReference type="Gene3D" id="3.40.190.80">
    <property type="match status" value="1"/>
</dbReference>
<evidence type="ECO:0000313" key="9">
    <source>
        <dbReference type="EMBL" id="RDI39652.1"/>
    </source>
</evidence>
<dbReference type="PANTHER" id="PTHR43028:SF5">
    <property type="entry name" value="3'(2'),5'-BISPHOSPHATE NUCLEOTIDASE 1"/>
    <property type="match status" value="1"/>
</dbReference>
<dbReference type="GO" id="GO:0046854">
    <property type="term" value="P:phosphatidylinositol phosphate biosynthetic process"/>
    <property type="evidence" value="ECO:0007669"/>
    <property type="project" value="InterPro"/>
</dbReference>
<dbReference type="EMBL" id="QQAW01000002">
    <property type="protein sequence ID" value="RDI39652.1"/>
    <property type="molecule type" value="Genomic_DNA"/>
</dbReference>
<accession>A0A370G775</accession>
<dbReference type="Pfam" id="PF00459">
    <property type="entry name" value="Inositol_P"/>
    <property type="match status" value="1"/>
</dbReference>
<dbReference type="InterPro" id="IPR020550">
    <property type="entry name" value="Inositol_monophosphatase_CS"/>
</dbReference>
<feature type="binding site" evidence="6">
    <location>
        <begin position="96"/>
        <end position="99"/>
    </location>
    <ligand>
        <name>substrate</name>
    </ligand>
</feature>
<dbReference type="GO" id="GO:0008441">
    <property type="term" value="F:3'(2'),5'-bisphosphate nucleotidase activity"/>
    <property type="evidence" value="ECO:0007669"/>
    <property type="project" value="UniProtKB-UniRule"/>
</dbReference>
<comment type="subcellular location">
    <subcellularLocation>
        <location evidence="6">Cell inner membrane</location>
        <topology evidence="6">Peripheral membrane protein</topology>
        <orientation evidence="6">Cytoplasmic side</orientation>
    </subcellularLocation>
</comment>
<dbReference type="AlphaFoldDB" id="A0A370G775"/>